<evidence type="ECO:0000313" key="2">
    <source>
        <dbReference type="WBParaSite" id="RSKR_0000760000.1"/>
    </source>
</evidence>
<reference evidence="2" key="1">
    <citation type="submission" date="2016-11" db="UniProtKB">
        <authorList>
            <consortium name="WormBaseParasite"/>
        </authorList>
    </citation>
    <scope>IDENTIFICATION</scope>
    <source>
        <strain evidence="2">KR3021</strain>
    </source>
</reference>
<evidence type="ECO:0000313" key="1">
    <source>
        <dbReference type="Proteomes" id="UP000095286"/>
    </source>
</evidence>
<dbReference type="WBParaSite" id="RSKR_0000760000.1">
    <property type="protein sequence ID" value="RSKR_0000760000.1"/>
    <property type="gene ID" value="RSKR_0000760000"/>
</dbReference>
<dbReference type="Proteomes" id="UP000095286">
    <property type="component" value="Unplaced"/>
</dbReference>
<name>A0AC35U5N3_9BILA</name>
<proteinExistence type="predicted"/>
<protein>
    <submittedName>
        <fullName evidence="2">Apple domain-containing protein</fullName>
    </submittedName>
</protein>
<organism evidence="1 2">
    <name type="scientific">Rhabditophanes sp. KR3021</name>
    <dbReference type="NCBI Taxonomy" id="114890"/>
    <lineage>
        <taxon>Eukaryota</taxon>
        <taxon>Metazoa</taxon>
        <taxon>Ecdysozoa</taxon>
        <taxon>Nematoda</taxon>
        <taxon>Chromadorea</taxon>
        <taxon>Rhabditida</taxon>
        <taxon>Tylenchina</taxon>
        <taxon>Panagrolaimomorpha</taxon>
        <taxon>Strongyloidoidea</taxon>
        <taxon>Alloionematidae</taxon>
        <taxon>Rhabditophanes</taxon>
    </lineage>
</organism>
<sequence length="183" mass="20364">MLFNVEVGMIHAEFIRIRVNLNTVESKCFSVPNNLTIAGADYRQSVGIPLLTCARGCFDDVCCMAYEWTYENSGTCTHKSRSLNGTLVHKSNAVFGICLDEDDEERENLADHVIEGRLTALPTHTMRIDCEDYCAKFDDTTMYSWHGDNYHGGPETNGDCFCLGVLQGILLQFGSSAGFIINK</sequence>
<accession>A0AC35U5N3</accession>